<dbReference type="Pfam" id="PF20173">
    <property type="entry name" value="ZnF_RZ-type"/>
    <property type="match status" value="1"/>
</dbReference>
<dbReference type="SMART" id="SM00438">
    <property type="entry name" value="ZnF_NFX"/>
    <property type="match status" value="4"/>
</dbReference>
<dbReference type="Pfam" id="PF13087">
    <property type="entry name" value="AAA_12"/>
    <property type="match status" value="1"/>
</dbReference>
<keyword evidence="7" id="KW-0862">Zinc</keyword>
<dbReference type="GO" id="GO:0002376">
    <property type="term" value="P:immune system process"/>
    <property type="evidence" value="ECO:0007669"/>
    <property type="project" value="UniProtKB-KW"/>
</dbReference>
<name>A0A162MBN1_CORFA</name>
<dbReference type="CDD" id="cd06008">
    <property type="entry name" value="NF-X1-zinc-finger"/>
    <property type="match status" value="1"/>
</dbReference>
<keyword evidence="8" id="KW-0391">Immunity</keyword>
<evidence type="ECO:0000256" key="4">
    <source>
        <dbReference type="ARBA" id="ARBA00022737"/>
    </source>
</evidence>
<evidence type="ECO:0000256" key="5">
    <source>
        <dbReference type="ARBA" id="ARBA00022771"/>
    </source>
</evidence>
<evidence type="ECO:0000256" key="10">
    <source>
        <dbReference type="SAM" id="MobiDB-lite"/>
    </source>
</evidence>
<dbReference type="CDD" id="cd18808">
    <property type="entry name" value="SF1_C_Upf1"/>
    <property type="match status" value="1"/>
</dbReference>
<keyword evidence="6 12" id="KW-0067">ATP-binding</keyword>
<keyword evidence="6 12" id="KW-0347">Helicase</keyword>
<dbReference type="Gene3D" id="3.40.50.300">
    <property type="entry name" value="P-loop containing nucleotide triphosphate hydrolases"/>
    <property type="match status" value="2"/>
</dbReference>
<dbReference type="STRING" id="1081104.A0A162MBN1"/>
<evidence type="ECO:0000256" key="2">
    <source>
        <dbReference type="ARBA" id="ARBA00022490"/>
    </source>
</evidence>
<evidence type="ECO:0000313" key="12">
    <source>
        <dbReference type="EMBL" id="OAA53890.1"/>
    </source>
</evidence>
<dbReference type="GO" id="GO:0031048">
    <property type="term" value="P:regulatory ncRNA-mediated heterochromatin formation"/>
    <property type="evidence" value="ECO:0007669"/>
    <property type="project" value="TreeGrafter"/>
</dbReference>
<evidence type="ECO:0000256" key="6">
    <source>
        <dbReference type="ARBA" id="ARBA00022806"/>
    </source>
</evidence>
<dbReference type="EMBL" id="AZHB01000032">
    <property type="protein sequence ID" value="OAA53890.1"/>
    <property type="molecule type" value="Genomic_DNA"/>
</dbReference>
<dbReference type="InterPro" id="IPR041677">
    <property type="entry name" value="DNA2/NAM7_AAA_11"/>
</dbReference>
<keyword evidence="4" id="KW-0677">Repeat</keyword>
<dbReference type="GO" id="GO:0031380">
    <property type="term" value="C:nuclear RNA-directed RNA polymerase complex"/>
    <property type="evidence" value="ECO:0007669"/>
    <property type="project" value="TreeGrafter"/>
</dbReference>
<keyword evidence="5" id="KW-0863">Zinc-finger</keyword>
<dbReference type="GO" id="GO:0005737">
    <property type="term" value="C:cytoplasm"/>
    <property type="evidence" value="ECO:0007669"/>
    <property type="project" value="UniProtKB-SubCell"/>
</dbReference>
<feature type="domain" description="RZ-type" evidence="11">
    <location>
        <begin position="1753"/>
        <end position="1828"/>
    </location>
</feature>
<dbReference type="RefSeq" id="XP_018700659.1">
    <property type="nucleotide sequence ID" value="XM_018852195.1"/>
</dbReference>
<dbReference type="SUPFAM" id="SSF52540">
    <property type="entry name" value="P-loop containing nucleoside triphosphate hydrolases"/>
    <property type="match status" value="1"/>
</dbReference>
<feature type="region of interest" description="Disordered" evidence="10">
    <location>
        <begin position="977"/>
        <end position="1001"/>
    </location>
</feature>
<dbReference type="InterPro" id="IPR041679">
    <property type="entry name" value="DNA2/NAM7-like_C"/>
</dbReference>
<evidence type="ECO:0000313" key="13">
    <source>
        <dbReference type="Proteomes" id="UP000076744"/>
    </source>
</evidence>
<evidence type="ECO:0000256" key="3">
    <source>
        <dbReference type="ARBA" id="ARBA00022723"/>
    </source>
</evidence>
<keyword evidence="13" id="KW-1185">Reference proteome</keyword>
<gene>
    <name evidence="12" type="ORF">ISF_08592</name>
</gene>
<dbReference type="InterPro" id="IPR045055">
    <property type="entry name" value="DNA2/NAM7-like"/>
</dbReference>
<protein>
    <submittedName>
        <fullName evidence="12">NF-X1 finger and helicase domain protein</fullName>
    </submittedName>
</protein>
<keyword evidence="6 12" id="KW-0378">Hydrolase</keyword>
<accession>A0A162MBN1</accession>
<dbReference type="Pfam" id="PF13086">
    <property type="entry name" value="AAA_11"/>
    <property type="match status" value="1"/>
</dbReference>
<evidence type="ECO:0000256" key="8">
    <source>
        <dbReference type="ARBA" id="ARBA00022859"/>
    </source>
</evidence>
<keyword evidence="3" id="KW-0479">Metal-binding</keyword>
<dbReference type="PANTHER" id="PTHR10887">
    <property type="entry name" value="DNA2/NAM7 HELICASE FAMILY"/>
    <property type="match status" value="1"/>
</dbReference>
<keyword evidence="6 12" id="KW-0547">Nucleotide-binding</keyword>
<dbReference type="GeneID" id="30024884"/>
<dbReference type="OrthoDB" id="4867007at2759"/>
<dbReference type="InterPro" id="IPR000967">
    <property type="entry name" value="Znf_NFX1"/>
</dbReference>
<reference evidence="12 13" key="1">
    <citation type="journal article" date="2016" name="Genome Biol. Evol.">
        <title>Divergent and convergent evolution of fungal pathogenicity.</title>
        <authorList>
            <person name="Shang Y."/>
            <person name="Xiao G."/>
            <person name="Zheng P."/>
            <person name="Cen K."/>
            <person name="Zhan S."/>
            <person name="Wang C."/>
        </authorList>
    </citation>
    <scope>NUCLEOTIDE SEQUENCE [LARGE SCALE GENOMIC DNA]</scope>
    <source>
        <strain evidence="12 13">ARSEF 2679</strain>
    </source>
</reference>
<dbReference type="PANTHER" id="PTHR10887:SF445">
    <property type="entry name" value="NFX1-TYPE ZINC FINGER-CONTAINING PROTEIN 1"/>
    <property type="match status" value="1"/>
</dbReference>
<evidence type="ECO:0000256" key="9">
    <source>
        <dbReference type="SAM" id="Coils"/>
    </source>
</evidence>
<keyword evidence="9" id="KW-0175">Coiled coil</keyword>
<feature type="coiled-coil region" evidence="9">
    <location>
        <begin position="1493"/>
        <end position="1520"/>
    </location>
</feature>
<organism evidence="12 13">
    <name type="scientific">Cordyceps fumosorosea (strain ARSEF 2679)</name>
    <name type="common">Isaria fumosorosea</name>
    <dbReference type="NCBI Taxonomy" id="1081104"/>
    <lineage>
        <taxon>Eukaryota</taxon>
        <taxon>Fungi</taxon>
        <taxon>Dikarya</taxon>
        <taxon>Ascomycota</taxon>
        <taxon>Pezizomycotina</taxon>
        <taxon>Sordariomycetes</taxon>
        <taxon>Hypocreomycetidae</taxon>
        <taxon>Hypocreales</taxon>
        <taxon>Cordycipitaceae</taxon>
        <taxon>Cordyceps</taxon>
    </lineage>
</organism>
<proteinExistence type="predicted"/>
<comment type="caution">
    <text evidence="12">The sequence shown here is derived from an EMBL/GenBank/DDBJ whole genome shotgun (WGS) entry which is preliminary data.</text>
</comment>
<comment type="subcellular location">
    <subcellularLocation>
        <location evidence="1">Cytoplasm</location>
    </subcellularLocation>
</comment>
<dbReference type="Proteomes" id="UP000076744">
    <property type="component" value="Unassembled WGS sequence"/>
</dbReference>
<keyword evidence="2" id="KW-0963">Cytoplasm</keyword>
<dbReference type="FunFam" id="3.40.50.300:FF:001660">
    <property type="entry name" value="NF-X1 finger and helicase protein, putative"/>
    <property type="match status" value="1"/>
</dbReference>
<evidence type="ECO:0000256" key="7">
    <source>
        <dbReference type="ARBA" id="ARBA00022833"/>
    </source>
</evidence>
<dbReference type="InterPro" id="IPR027417">
    <property type="entry name" value="P-loop_NTPase"/>
</dbReference>
<dbReference type="InterPro" id="IPR047187">
    <property type="entry name" value="SF1_C_Upf1"/>
</dbReference>
<evidence type="ECO:0000259" key="11">
    <source>
        <dbReference type="PROSITE" id="PS51981"/>
    </source>
</evidence>
<dbReference type="GO" id="GO:0008270">
    <property type="term" value="F:zinc ion binding"/>
    <property type="evidence" value="ECO:0007669"/>
    <property type="project" value="UniProtKB-KW"/>
</dbReference>
<sequence>MVHRVDFPMNFRRWMLANAQNAESLWRGALDILNGSEREWKHGLARDLDDEALHGRRHIQATTMTHASILDCLSIDTCVGSLYNFFSGPNGNRAIPALLAFCEGVLEGICDVPDGCCADAESAAVALSTALRELLKREQRARLHDDLPPLIDSVEGLSRTLTRRGLLNTSALLAHHVCEIRAVVGRARGLLSVADADADAAEFADAPLPAYPRGLHMPNDRHDNDKMDIAAMKIFPTRAEILSDVVEFLPSTDPEQPHFFADKSQRHVDTLFRLLRQDTFGELKDVLASTLRASEMDRTHLDSPKLSFGNLRANRYPKAVISYLSFSGRRGLEVDISFSQPSVLRGKSVSERRRWWEDSRRLAEGVLVSFIAIDQGRAQHLFLIISNRTIDDGKDESLAKNNNRATVKSRLSSHDQANIETLVGLSSSKAQGVLFEFPGVIPATFVPILENLQNMQRLGSLPFQDWILPDRIEQGHGDTAADIPPPRYARKPGFAFSLKPILRNSSLEAANLSVEPCSNSVDEDLLSRVEAETDLDRGQCRALIAALGHQFLEHLLHEGTQKIIRIGGQSQSRLLEGYNLRTVAQSESRSGWERYNLAKSYEELESKADSIKRALGKAHGVVRQMKWDNIQRYLLRHYPRIFIQFREVDADGYKTAGRHPFDIWASFKKDLVDDVGIETEVDREALLGKASQNVHSLSPLERGRLVGFWTTENYKQAVDNLYEDIEYSSSKQRQVSNIHDEVDRRVLQEADVIGITTTGLAKRISTLQRLRCKVVICEEAGEVMEPHMLTALLPAVEHIIQIGDHEQLRPQINNFGLSLESKQGKLYQLDRSQFERLSVGIPGRPKIPVAQLDVQRRMRPDISRLIRETLYPSIQDHPSTRSLPDVVGMRKNVFWLDHDHLEDGACLEMQHKSHSNAWEASMVHALVRHIVRQGVYGSTDIAVLTPYTGQLQKLRAAMRSDFEIVLSDRDQDALDKDGFDAASLGPDDDSPKAAPMQRKGGALTKKRMSELLRVATVDNFQGEEAKVVIVSLVRSNGARKVGFLKTTNRINVLLSRAQHGMYLIGNSETYANVEMWQTVIGLLRGSDSVGSALELCCPRHEETPIKVSEPDDFTRLSPEGGCSQACAWRLPDCGHMCLARCHSESMHSIFPCPQPCQRLHEPCGHGCQKPTCGEDCGKCLVPLNGVELPCGHFKDAVACHAAQKPATIRCPVVVEKTVPGCNHAVEVACFQPVTEAAGYACPVPCTAPLPCGHTCPGTCGGCREQDRDAAARSSHQSCRKICMRPFGTCNHHCRRPCHDGTDCGLCVAPCEVRCPHSKCAATCSEGCVPCVEKCEWACEHQGACAMPCAAPCSRLPCDERCAELLPCGHRCPSLCGEACPAGLCKDCGIAPDARVDLLEMKTYAEIDVDLTPIVVLACGHFFTAETLDGLVGINAAYVTSREGRFTALADVSGAFARMPQCPDCKRPVRQYATRRYNRIINRAVADESARRFLVAGKSELMALDGELNKLQQELAASHADVLQSIQNIPEGRPCRFGPQFKTRYESGQELRRKMSSFCKRSSDRYQPSHKLYEATVHALRRRTSDDLCDGLAGLTLDSSPHPVERDRRVAVAGEMALLKLEFLTLEDMLGLMRAIQQLTLVQPPKWPGGPPLPRVKPFLELCASLISSCRAEALPKIAVEATLYHARMARMYQSCSSLEDADKAKAIGFVEDAKHNLEKASLLCEQPFQHAERLKEAVEDTIRLLQREWYETVSPEEIAAIKEAMVAGRSGLATHSGHWYNCINGHPFAIGECGMPMEQARCPECGAAIGGLNHQSVAGVTRAENMEN</sequence>
<dbReference type="GO" id="GO:0004386">
    <property type="term" value="F:helicase activity"/>
    <property type="evidence" value="ECO:0007669"/>
    <property type="project" value="UniProtKB-KW"/>
</dbReference>
<dbReference type="PROSITE" id="PS51981">
    <property type="entry name" value="ZF_RZ"/>
    <property type="match status" value="1"/>
</dbReference>
<evidence type="ECO:0000256" key="1">
    <source>
        <dbReference type="ARBA" id="ARBA00004496"/>
    </source>
</evidence>
<dbReference type="InterPro" id="IPR046439">
    <property type="entry name" value="ZF_RZ_dom"/>
</dbReference>